<accession>D5WQ23</accession>
<dbReference type="EMBL" id="CP002017">
    <property type="protein sequence ID" value="ADG06432.1"/>
    <property type="molecule type" value="Genomic_DNA"/>
</dbReference>
<evidence type="ECO:0000259" key="2">
    <source>
        <dbReference type="PROSITE" id="PS50980"/>
    </source>
</evidence>
<reference evidence="4 5" key="1">
    <citation type="journal article" date="2011" name="Stand. Genomic Sci.">
        <title>Complete genome sequence of the thermophilic, hydrogen-oxidizing Bacillus tusciae type strain (T2) and reclassification in the new genus, Kyrpidia gen. nov. as Kyrpidia tusciae comb. nov. and emendation of the family Alicyclobacillaceae da Costa and Rainey, 2010.</title>
        <authorList>
            <person name="Klenk H.P."/>
            <person name="Lapidus A."/>
            <person name="Chertkov O."/>
            <person name="Copeland A."/>
            <person name="Del Rio T.G."/>
            <person name="Nolan M."/>
            <person name="Lucas S."/>
            <person name="Chen F."/>
            <person name="Tice H."/>
            <person name="Cheng J.F."/>
            <person name="Han C."/>
            <person name="Bruce D."/>
            <person name="Goodwin L."/>
            <person name="Pitluck S."/>
            <person name="Pati A."/>
            <person name="Ivanova N."/>
            <person name="Mavromatis K."/>
            <person name="Daum C."/>
            <person name="Chen A."/>
            <person name="Palaniappan K."/>
            <person name="Chang Y.J."/>
            <person name="Land M."/>
            <person name="Hauser L."/>
            <person name="Jeffries C.D."/>
            <person name="Detter J.C."/>
            <person name="Rohde M."/>
            <person name="Abt B."/>
            <person name="Pukall R."/>
            <person name="Goker M."/>
            <person name="Bristow J."/>
            <person name="Markowitz V."/>
            <person name="Hugenholtz P."/>
            <person name="Eisen J.A."/>
        </authorList>
    </citation>
    <scope>NUCLEOTIDE SEQUENCE [LARGE SCALE GENOMIC DNA]</scope>
    <source>
        <strain evidence="4 5">DSM 2912</strain>
    </source>
</reference>
<dbReference type="GO" id="GO:0004658">
    <property type="term" value="F:propionyl-CoA carboxylase activity"/>
    <property type="evidence" value="ECO:0007669"/>
    <property type="project" value="UniProtKB-EC"/>
</dbReference>
<organism evidence="4 5">
    <name type="scientific">Kyrpidia tusciae (strain DSM 2912 / NBRC 15312 / T2)</name>
    <name type="common">Bacillus tusciae</name>
    <dbReference type="NCBI Taxonomy" id="562970"/>
    <lineage>
        <taxon>Bacteria</taxon>
        <taxon>Bacillati</taxon>
        <taxon>Bacillota</taxon>
        <taxon>Bacilli</taxon>
        <taxon>Bacillales</taxon>
        <taxon>Alicyclobacillaceae</taxon>
        <taxon>Kyrpidia</taxon>
    </lineage>
</organism>
<dbReference type="GO" id="GO:0004485">
    <property type="term" value="F:methylcrotonoyl-CoA carboxylase activity"/>
    <property type="evidence" value="ECO:0007669"/>
    <property type="project" value="TreeGrafter"/>
</dbReference>
<dbReference type="RefSeq" id="WP_013075719.1">
    <property type="nucleotide sequence ID" value="NC_014098.1"/>
</dbReference>
<protein>
    <submittedName>
        <fullName evidence="4">Propionyl-CoA carboxylase</fullName>
        <ecNumber evidence="4">6.4.1.3</ecNumber>
    </submittedName>
</protein>
<dbReference type="Pfam" id="PF01039">
    <property type="entry name" value="Carboxyl_trans"/>
    <property type="match status" value="1"/>
</dbReference>
<keyword evidence="4" id="KW-0436">Ligase</keyword>
<evidence type="ECO:0000259" key="3">
    <source>
        <dbReference type="PROSITE" id="PS50989"/>
    </source>
</evidence>
<evidence type="ECO:0000256" key="1">
    <source>
        <dbReference type="SAM" id="MobiDB-lite"/>
    </source>
</evidence>
<dbReference type="InterPro" id="IPR034733">
    <property type="entry name" value="AcCoA_carboxyl_beta"/>
</dbReference>
<dbReference type="InterPro" id="IPR045190">
    <property type="entry name" value="MCCB/AccD1-like"/>
</dbReference>
<evidence type="ECO:0000313" key="5">
    <source>
        <dbReference type="Proteomes" id="UP000002368"/>
    </source>
</evidence>
<dbReference type="Proteomes" id="UP000002368">
    <property type="component" value="Chromosome"/>
</dbReference>
<keyword evidence="5" id="KW-1185">Reference proteome</keyword>
<dbReference type="STRING" id="562970.Btus_1730"/>
<feature type="compositionally biased region" description="Basic and acidic residues" evidence="1">
    <location>
        <begin position="1"/>
        <end position="14"/>
    </location>
</feature>
<gene>
    <name evidence="4" type="ordered locus">Btus_1730</name>
</gene>
<dbReference type="eggNOG" id="COG4799">
    <property type="taxonomic scope" value="Bacteria"/>
</dbReference>
<dbReference type="InterPro" id="IPR029045">
    <property type="entry name" value="ClpP/crotonase-like_dom_sf"/>
</dbReference>
<dbReference type="HOGENOM" id="CLU_018822_6_1_9"/>
<dbReference type="KEGG" id="bts:Btus_1730"/>
<dbReference type="InterPro" id="IPR011763">
    <property type="entry name" value="COA_CT_C"/>
</dbReference>
<dbReference type="EC" id="6.4.1.3" evidence="4"/>
<feature type="domain" description="CoA carboxyltransferase C-terminal" evidence="3">
    <location>
        <begin position="249"/>
        <end position="509"/>
    </location>
</feature>
<dbReference type="PROSITE" id="PS50989">
    <property type="entry name" value="COA_CT_CTER"/>
    <property type="match status" value="1"/>
</dbReference>
<dbReference type="AlphaFoldDB" id="D5WQ23"/>
<dbReference type="GO" id="GO:1905202">
    <property type="term" value="C:methylcrotonoyl-CoA carboxylase complex"/>
    <property type="evidence" value="ECO:0007669"/>
    <property type="project" value="TreeGrafter"/>
</dbReference>
<dbReference type="PANTHER" id="PTHR22855">
    <property type="entry name" value="ACETYL, PROPIONYL, PYRUVATE, AND GLUTACONYL CARBOXYLASE-RELATED"/>
    <property type="match status" value="1"/>
</dbReference>
<dbReference type="GO" id="GO:0006552">
    <property type="term" value="P:L-leucine catabolic process"/>
    <property type="evidence" value="ECO:0007669"/>
    <property type="project" value="TreeGrafter"/>
</dbReference>
<dbReference type="OrthoDB" id="9803706at2"/>
<feature type="domain" description="CoA carboxyltransferase N-terminal" evidence="2">
    <location>
        <begin position="1"/>
        <end position="252"/>
    </location>
</feature>
<evidence type="ECO:0000313" key="4">
    <source>
        <dbReference type="EMBL" id="ADG06432.1"/>
    </source>
</evidence>
<dbReference type="PROSITE" id="PS50980">
    <property type="entry name" value="COA_CT_NTER"/>
    <property type="match status" value="1"/>
</dbReference>
<sequence length="509" mass="55978">MGEREQRVIRERQRIQRGGPPRGHQKQAEAGKKFVRDRLALFFDDQEPYTEFGQFARWPDEELPGDGVVTGTGRIDGRTVFFAANDFTVKAGSIGRYHGEKLVRAQEAALRARKPMLYLVDSSGARIDETGGHHVDKGSAGRLFYMHSIMSGSVPQVGVLYGTCFAGTAYTPVFTDLLVMMKDAAMAIASPRMVEMAIGQKVGPRELGGAQVHLKNGSAHFVVDSEEEAGALVRRIFSYLPDSSENSPPPGELREPALDPAAIDEIIPADPNRPYDVHRLIDAVVDRDSFLEVKAGYADELVTGFARLGGRVIGVVANQPAVKGGTLFPESSDKGAEFVWMCDAYNIPLLFLVDTPGFMVGTAVEKNAILRRGRKFIFATSCATVPRICVVVRKAYGAGIYAMSGPAYDPELTLALPSAEIAVMGPEAAINAVYFNKLQAVEDPVERDRLVARLREEYRAGYDIFKLAGQMVVDELIPPRELRNELLRYFEIYADKKISLPPRKHATIL</sequence>
<proteinExistence type="predicted"/>
<dbReference type="InterPro" id="IPR011762">
    <property type="entry name" value="COA_CT_N"/>
</dbReference>
<dbReference type="Gene3D" id="3.90.226.10">
    <property type="entry name" value="2-enoyl-CoA Hydratase, Chain A, domain 1"/>
    <property type="match status" value="2"/>
</dbReference>
<feature type="region of interest" description="Disordered" evidence="1">
    <location>
        <begin position="1"/>
        <end position="30"/>
    </location>
</feature>
<dbReference type="SUPFAM" id="SSF52096">
    <property type="entry name" value="ClpP/crotonase"/>
    <property type="match status" value="2"/>
</dbReference>
<name>D5WQ23_KYRT2</name>
<dbReference type="PANTHER" id="PTHR22855:SF13">
    <property type="entry name" value="METHYLCROTONOYL-COA CARBOXYLASE BETA CHAIN, MITOCHONDRIAL"/>
    <property type="match status" value="1"/>
</dbReference>